<evidence type="ECO:0000313" key="2">
    <source>
        <dbReference type="Proteomes" id="UP001576784"/>
    </source>
</evidence>
<organism evidence="1 2">
    <name type="scientific">Floridaenema flaviceps BLCC-F50</name>
    <dbReference type="NCBI Taxonomy" id="3153642"/>
    <lineage>
        <taxon>Bacteria</taxon>
        <taxon>Bacillati</taxon>
        <taxon>Cyanobacteriota</taxon>
        <taxon>Cyanophyceae</taxon>
        <taxon>Oscillatoriophycideae</taxon>
        <taxon>Aerosakkonematales</taxon>
        <taxon>Aerosakkonemataceae</taxon>
        <taxon>Floridanema</taxon>
        <taxon>Floridanema flaviceps</taxon>
    </lineage>
</organism>
<dbReference type="EMBL" id="JBHFNR010000288">
    <property type="protein sequence ID" value="MFB2898400.1"/>
    <property type="molecule type" value="Genomic_DNA"/>
</dbReference>
<keyword evidence="2" id="KW-1185">Reference proteome</keyword>
<reference evidence="1 2" key="1">
    <citation type="submission" date="2024-09" db="EMBL/GenBank/DDBJ databases">
        <title>Floridaenema gen nov. (Aerosakkonemataceae, Aerosakkonematales ord. nov., Cyanobacteria) from benthic tropical and subtropical fresh waters, with the description of four new species.</title>
        <authorList>
            <person name="Moretto J.A."/>
            <person name="Berthold D.E."/>
            <person name="Lefler F.W."/>
            <person name="Huang I.-S."/>
            <person name="Laughinghouse H. IV."/>
        </authorList>
    </citation>
    <scope>NUCLEOTIDE SEQUENCE [LARGE SCALE GENOMIC DNA]</scope>
    <source>
        <strain evidence="1 2">BLCC-F50</strain>
    </source>
</reference>
<dbReference type="RefSeq" id="WP_413268001.1">
    <property type="nucleotide sequence ID" value="NZ_JBHFNR010000288.1"/>
</dbReference>
<comment type="caution">
    <text evidence="1">The sequence shown here is derived from an EMBL/GenBank/DDBJ whole genome shotgun (WGS) entry which is preliminary data.</text>
</comment>
<name>A0ABV4Y3W7_9CYAN</name>
<dbReference type="Proteomes" id="UP001576784">
    <property type="component" value="Unassembled WGS sequence"/>
</dbReference>
<evidence type="ECO:0000313" key="1">
    <source>
        <dbReference type="EMBL" id="MFB2898400.1"/>
    </source>
</evidence>
<accession>A0ABV4Y3W7</accession>
<sequence length="259" mass="29930">MIARFCAESYNYPYDPSCPKALQEGTDGRVEPFSGFYSENNDKYKIHSVNKCLLTRVGINRRRATSEEEILYSIEVLSEIKEKKSVIYRSSVIIKDDHLAGLVANFINHHSLYFRLGGATSRGLGKVEIKANAIEPKKEVEPRIQKFNEELKKRWEEWGKLYGVIPLKNRTYFTLDLQSDAVLFNERCRLQFAKQENTLLSLVPKDDSDPEKKSISIRDDHGKDILQSFAKKICRSPYVKKVVNSLPFNPKHKKFYSTD</sequence>
<gene>
    <name evidence="1" type="ORF">ACE1CI_36250</name>
</gene>
<proteinExistence type="predicted"/>
<protein>
    <submittedName>
        <fullName evidence="1">Uncharacterized protein</fullName>
    </submittedName>
</protein>